<feature type="region of interest" description="Disordered" evidence="2">
    <location>
        <begin position="286"/>
        <end position="334"/>
    </location>
</feature>
<gene>
    <name evidence="3" type="ORF">EHS25_000205</name>
</gene>
<evidence type="ECO:0000313" key="3">
    <source>
        <dbReference type="EMBL" id="RSH95119.1"/>
    </source>
</evidence>
<organism evidence="3 4">
    <name type="scientific">Saitozyma podzolica</name>
    <dbReference type="NCBI Taxonomy" id="1890683"/>
    <lineage>
        <taxon>Eukaryota</taxon>
        <taxon>Fungi</taxon>
        <taxon>Dikarya</taxon>
        <taxon>Basidiomycota</taxon>
        <taxon>Agaricomycotina</taxon>
        <taxon>Tremellomycetes</taxon>
        <taxon>Tremellales</taxon>
        <taxon>Trimorphomycetaceae</taxon>
        <taxon>Saitozyma</taxon>
    </lineage>
</organism>
<dbReference type="AlphaFoldDB" id="A0A427YVP1"/>
<keyword evidence="4" id="KW-1185">Reference proteome</keyword>
<reference evidence="3 4" key="1">
    <citation type="submission" date="2018-11" db="EMBL/GenBank/DDBJ databases">
        <title>Genome sequence of Saitozyma podzolica DSM 27192.</title>
        <authorList>
            <person name="Aliyu H."/>
            <person name="Gorte O."/>
            <person name="Ochsenreither K."/>
        </authorList>
    </citation>
    <scope>NUCLEOTIDE SEQUENCE [LARGE SCALE GENOMIC DNA]</scope>
    <source>
        <strain evidence="3 4">DSM 27192</strain>
    </source>
</reference>
<evidence type="ECO:0000256" key="2">
    <source>
        <dbReference type="SAM" id="MobiDB-lite"/>
    </source>
</evidence>
<name>A0A427YVP1_9TREE</name>
<feature type="region of interest" description="Disordered" evidence="2">
    <location>
        <begin position="1"/>
        <end position="65"/>
    </location>
</feature>
<feature type="compositionally biased region" description="Low complexity" evidence="2">
    <location>
        <begin position="204"/>
        <end position="221"/>
    </location>
</feature>
<sequence length="891" mass="96200">MNSSGSGLDGIAPAPGPSPYNPVTFQLPGARPAGARYPPPSASLPLSETERHQASQNGPTADDPYYNLRVGVFPVDGARPAHVRGQVDPSLLAGYARHHPLSHISPSSSIPPPPVPVAGYGTPSAIRPEASKTPTAVDDVVAAFLAEMPTAQEDPTRHALWTELIQLKTRTLELQIAEARRKEKEAELELHKLKEAVARQGSRSGDAAGPSASHSAAANGSGSAGGLMEGGNAGAGAGAGAGASASAGAGAIASGILGANEHVSAVHGVNPNHFQHYPFVTHARPPIEDNQQIDDPFASSLPPVSAQGLPPAPPTSSSSLAVPPPPATGLAQTPMTPFDLEAMMQDANLDSMFDWLPDLDHGIQTPANMFPPTAVDPSSLLIPTLDRNHTLPPMSHQNDEFDFEFGDTKPITEASPRKRRASSAETGESETPTPAKKTKKGAEKKVVEEHQSVCVTCRKTVGRIMIRALKSQIPGKLFIEFKCLECAPVAQPPSLPDQAMGGSSSIGTVEMRKRIRVDMEIEDAEAGQVEPTKARRAFCDVCQRVVGSGSIVGGKEREPMGHMAEIVCAPCDGKYQRCTDLKEVLARCKALWTEKTLARLAVPEMLEIDLPPHLINPLRHYADVEDIVTRNWPTRESMIKAEGADPNRFKRVLGLTWAHSRPRRNVRTVDLEVGEYAKTVEAEEEEDNSTVLANVKRTSVVIPAGSELIGMWGGEWDMQQGSLLISTLIPFEGTDGEDSTALSVGEMITKVQSLQQSINAERTSLAQKAGNEPALLPQVEHLWVVSGGTMPLVRERMADILIRKRSFVHVEEYLTRHPDFVHALHARPEGLHPDLHRPLRAHPEQDPDHKTQPLILVRWLGKDFDAQKILEIKQMEFGGKGKLRKRPRARF</sequence>
<dbReference type="STRING" id="1890683.A0A427YVP1"/>
<dbReference type="EMBL" id="RSCD01000001">
    <property type="protein sequence ID" value="RSH95119.1"/>
    <property type="molecule type" value="Genomic_DNA"/>
</dbReference>
<accession>A0A427YVP1</accession>
<evidence type="ECO:0000256" key="1">
    <source>
        <dbReference type="SAM" id="Coils"/>
    </source>
</evidence>
<feature type="coiled-coil region" evidence="1">
    <location>
        <begin position="167"/>
        <end position="196"/>
    </location>
</feature>
<evidence type="ECO:0000313" key="4">
    <source>
        <dbReference type="Proteomes" id="UP000279259"/>
    </source>
</evidence>
<feature type="region of interest" description="Disordered" evidence="2">
    <location>
        <begin position="198"/>
        <end position="224"/>
    </location>
</feature>
<dbReference type="Proteomes" id="UP000279259">
    <property type="component" value="Unassembled WGS sequence"/>
</dbReference>
<dbReference type="OrthoDB" id="2129662at2759"/>
<keyword evidence="1" id="KW-0175">Coiled coil</keyword>
<feature type="region of interest" description="Disordered" evidence="2">
    <location>
        <begin position="401"/>
        <end position="444"/>
    </location>
</feature>
<comment type="caution">
    <text evidence="3">The sequence shown here is derived from an EMBL/GenBank/DDBJ whole genome shotgun (WGS) entry which is preliminary data.</text>
</comment>
<proteinExistence type="predicted"/>
<protein>
    <submittedName>
        <fullName evidence="3">Uncharacterized protein</fullName>
    </submittedName>
</protein>